<evidence type="ECO:0000313" key="3">
    <source>
        <dbReference type="Proteomes" id="UP001302257"/>
    </source>
</evidence>
<gene>
    <name evidence="2" type="ORF">RAN89_01255</name>
</gene>
<evidence type="ECO:0000313" key="2">
    <source>
        <dbReference type="EMBL" id="WNO05077.1"/>
    </source>
</evidence>
<dbReference type="InterPro" id="IPR007055">
    <property type="entry name" value="BON_dom"/>
</dbReference>
<dbReference type="Gene3D" id="3.30.1340.30">
    <property type="match status" value="1"/>
</dbReference>
<dbReference type="Pfam" id="PF04972">
    <property type="entry name" value="BON"/>
    <property type="match status" value="2"/>
</dbReference>
<protein>
    <submittedName>
        <fullName evidence="2">BON domain-containing protein</fullName>
    </submittedName>
</protein>
<feature type="domain" description="BON" evidence="1">
    <location>
        <begin position="48"/>
        <end position="115"/>
    </location>
</feature>
<organism evidence="2 3">
    <name type="scientific">Rhodoferax mekongensis</name>
    <dbReference type="NCBI Taxonomy" id="3068341"/>
    <lineage>
        <taxon>Bacteria</taxon>
        <taxon>Pseudomonadati</taxon>
        <taxon>Pseudomonadota</taxon>
        <taxon>Betaproteobacteria</taxon>
        <taxon>Burkholderiales</taxon>
        <taxon>Comamonadaceae</taxon>
        <taxon>Rhodoferax</taxon>
    </lineage>
</organism>
<dbReference type="PANTHER" id="PTHR34606">
    <property type="entry name" value="BON DOMAIN-CONTAINING PROTEIN"/>
    <property type="match status" value="1"/>
</dbReference>
<reference evidence="2 3" key="1">
    <citation type="submission" date="2023-08" db="EMBL/GenBank/DDBJ databases">
        <title>Rhodoferax potami sp. nov. and Rhodoferax mekongensis sp. nov., isolated from the Mekong River in Thailand.</title>
        <authorList>
            <person name="Kitikhun S."/>
            <person name="Charoenyingcharoen P."/>
            <person name="Siriarchawattana P."/>
            <person name="Likhitrattanapisal S."/>
            <person name="Nilsakha T."/>
            <person name="Chanpet A."/>
            <person name="Rattanawaree P."/>
            <person name="Ingsriswang S."/>
        </authorList>
    </citation>
    <scope>NUCLEOTIDE SEQUENCE [LARGE SCALE GENOMIC DNA]</scope>
    <source>
        <strain evidence="2 3">TBRC 17307</strain>
    </source>
</reference>
<dbReference type="EMBL" id="CP132507">
    <property type="protein sequence ID" value="WNO05077.1"/>
    <property type="molecule type" value="Genomic_DNA"/>
</dbReference>
<accession>A0ABZ0AZK3</accession>
<dbReference type="InterPro" id="IPR014004">
    <property type="entry name" value="Transpt-assoc_nodulatn_dom_bac"/>
</dbReference>
<dbReference type="PROSITE" id="PS51257">
    <property type="entry name" value="PROKAR_LIPOPROTEIN"/>
    <property type="match status" value="1"/>
</dbReference>
<name>A0ABZ0AZK3_9BURK</name>
<dbReference type="PANTHER" id="PTHR34606:SF15">
    <property type="entry name" value="BON DOMAIN-CONTAINING PROTEIN"/>
    <property type="match status" value="1"/>
</dbReference>
<keyword evidence="3" id="KW-1185">Reference proteome</keyword>
<sequence length="209" mass="22626">MKKIVSRIVIGTLLASSLSGCFPLLVGGAVVGGSLVATDRRTSGSLVEDEGIELRASSRIRENLGERVHVNVTSYNRQVLLTGEVPNLQDKQLVEKIVSGVDNVRNIVNELDVMGNSTLTQRSSDSLVTGRAKAALVDAKDLFASAFKLTTERGTVYVMGRVTAREAKRATDIISNTSGVQRVVRILEIISEEELARTLPQQPPAEQKR</sequence>
<dbReference type="InterPro" id="IPR051686">
    <property type="entry name" value="Lipoprotein_DolP"/>
</dbReference>
<dbReference type="Proteomes" id="UP001302257">
    <property type="component" value="Chromosome"/>
</dbReference>
<proteinExistence type="predicted"/>
<feature type="domain" description="BON" evidence="1">
    <location>
        <begin position="124"/>
        <end position="191"/>
    </location>
</feature>
<evidence type="ECO:0000259" key="1">
    <source>
        <dbReference type="PROSITE" id="PS50914"/>
    </source>
</evidence>
<dbReference type="SMART" id="SM00749">
    <property type="entry name" value="BON"/>
    <property type="match status" value="2"/>
</dbReference>
<dbReference type="RefSeq" id="WP_313867882.1">
    <property type="nucleotide sequence ID" value="NZ_CP132507.1"/>
</dbReference>
<dbReference type="PROSITE" id="PS50914">
    <property type="entry name" value="BON"/>
    <property type="match status" value="2"/>
</dbReference>